<accession>A0A060N963</accession>
<organism evidence="1">
    <name type="scientific">Clostridium botulinum B str. Osaka05</name>
    <dbReference type="NCBI Taxonomy" id="1407017"/>
    <lineage>
        <taxon>Bacteria</taxon>
        <taxon>Bacillati</taxon>
        <taxon>Bacillota</taxon>
        <taxon>Clostridia</taxon>
        <taxon>Eubacteriales</taxon>
        <taxon>Clostridiaceae</taxon>
        <taxon>Clostridium</taxon>
    </lineage>
</organism>
<dbReference type="RefSeq" id="WP_030032346.1">
    <property type="nucleotide sequence ID" value="NZ_BA000059.1"/>
</dbReference>
<dbReference type="HOGENOM" id="CLU_2492316_0_0_9"/>
<protein>
    <submittedName>
        <fullName evidence="1">Uncharacterized protein</fullName>
    </submittedName>
</protein>
<name>A0A060N963_CLOBO</name>
<dbReference type="EMBL" id="BA000059">
    <property type="protein sequence ID" value="BAO05173.1"/>
    <property type="molecule type" value="Genomic_DNA"/>
</dbReference>
<dbReference type="Proteomes" id="UP000054164">
    <property type="component" value="Unassembled WGS sequence"/>
</dbReference>
<dbReference type="AlphaFoldDB" id="A0A060N963"/>
<proteinExistence type="predicted"/>
<sequence length="86" mass="10168">MENKIKESYKVLVPLYDKNIGNTITPTTKGDKNYLACNYPLEMEIEDWENRLSLCYYSEGRCYGLYNYGCIRRLLEQGVIEKEKIK</sequence>
<reference evidence="1" key="1">
    <citation type="submission" date="2013-10" db="EMBL/GenBank/DDBJ databases">
        <title>Draft genome sequence of Clostridium botulinum type B strain Osaka05.</title>
        <authorList>
            <person name="Sakaguchi Y."/>
            <person name="Hosomi K."/>
            <person name="Uchiyama J."/>
            <person name="Ogura Y."/>
            <person name="Sakaguchi M."/>
            <person name="Kohda T."/>
            <person name="Mukamoto M."/>
            <person name="Misawa N."/>
            <person name="Matsuzaki S."/>
            <person name="Hayashi T."/>
            <person name="Kozaki S."/>
        </authorList>
    </citation>
    <scope>NUCLEOTIDE SEQUENCE</scope>
    <source>
        <strain evidence="1">Osaka05</strain>
    </source>
</reference>
<gene>
    <name evidence="1" type="ORF">CBO05P2_148</name>
</gene>
<evidence type="ECO:0000313" key="1">
    <source>
        <dbReference type="EMBL" id="BAO05173.1"/>
    </source>
</evidence>